<evidence type="ECO:0000256" key="5">
    <source>
        <dbReference type="ARBA" id="ARBA00038359"/>
    </source>
</evidence>
<feature type="transmembrane region" description="Helical" evidence="6">
    <location>
        <begin position="20"/>
        <end position="42"/>
    </location>
</feature>
<dbReference type="InterPro" id="IPR049326">
    <property type="entry name" value="Rhodopsin_dom_fungi"/>
</dbReference>
<comment type="caution">
    <text evidence="8">The sequence shown here is derived from an EMBL/GenBank/DDBJ whole genome shotgun (WGS) entry which is preliminary data.</text>
</comment>
<evidence type="ECO:0000259" key="7">
    <source>
        <dbReference type="Pfam" id="PF20684"/>
    </source>
</evidence>
<comment type="similarity">
    <text evidence="5">Belongs to the SAT4 family.</text>
</comment>
<evidence type="ECO:0000256" key="3">
    <source>
        <dbReference type="ARBA" id="ARBA00022989"/>
    </source>
</evidence>
<evidence type="ECO:0000313" key="9">
    <source>
        <dbReference type="Proteomes" id="UP001610563"/>
    </source>
</evidence>
<dbReference type="Pfam" id="PF20684">
    <property type="entry name" value="Fung_rhodopsin"/>
    <property type="match status" value="1"/>
</dbReference>
<dbReference type="InterPro" id="IPR052337">
    <property type="entry name" value="SAT4-like"/>
</dbReference>
<feature type="transmembrane region" description="Helical" evidence="6">
    <location>
        <begin position="176"/>
        <end position="202"/>
    </location>
</feature>
<feature type="transmembrane region" description="Helical" evidence="6">
    <location>
        <begin position="95"/>
        <end position="121"/>
    </location>
</feature>
<organism evidence="8 9">
    <name type="scientific">Aspergillus keveii</name>
    <dbReference type="NCBI Taxonomy" id="714993"/>
    <lineage>
        <taxon>Eukaryota</taxon>
        <taxon>Fungi</taxon>
        <taxon>Dikarya</taxon>
        <taxon>Ascomycota</taxon>
        <taxon>Pezizomycotina</taxon>
        <taxon>Eurotiomycetes</taxon>
        <taxon>Eurotiomycetidae</taxon>
        <taxon>Eurotiales</taxon>
        <taxon>Aspergillaceae</taxon>
        <taxon>Aspergillus</taxon>
        <taxon>Aspergillus subgen. Nidulantes</taxon>
    </lineage>
</organism>
<evidence type="ECO:0000256" key="1">
    <source>
        <dbReference type="ARBA" id="ARBA00004141"/>
    </source>
</evidence>
<proteinExistence type="inferred from homology"/>
<dbReference type="EMBL" id="JBFTWV010000200">
    <property type="protein sequence ID" value="KAL2783992.1"/>
    <property type="molecule type" value="Genomic_DNA"/>
</dbReference>
<reference evidence="8 9" key="1">
    <citation type="submission" date="2024-07" db="EMBL/GenBank/DDBJ databases">
        <title>Section-level genome sequencing and comparative genomics of Aspergillus sections Usti and Cavernicolus.</title>
        <authorList>
            <consortium name="Lawrence Berkeley National Laboratory"/>
            <person name="Nybo J.L."/>
            <person name="Vesth T.C."/>
            <person name="Theobald S."/>
            <person name="Frisvad J.C."/>
            <person name="Larsen T.O."/>
            <person name="Kjaerboelling I."/>
            <person name="Rothschild-Mancinelli K."/>
            <person name="Lyhne E.K."/>
            <person name="Kogle M.E."/>
            <person name="Barry K."/>
            <person name="Clum A."/>
            <person name="Na H."/>
            <person name="Ledsgaard L."/>
            <person name="Lin J."/>
            <person name="Lipzen A."/>
            <person name="Kuo A."/>
            <person name="Riley R."/>
            <person name="Mondo S."/>
            <person name="Labutti K."/>
            <person name="Haridas S."/>
            <person name="Pangalinan J."/>
            <person name="Salamov A.A."/>
            <person name="Simmons B.A."/>
            <person name="Magnuson J.K."/>
            <person name="Chen J."/>
            <person name="Drula E."/>
            <person name="Henrissat B."/>
            <person name="Wiebenga A."/>
            <person name="Lubbers R.J."/>
            <person name="Gomes A.C."/>
            <person name="Makela M.R."/>
            <person name="Stajich J."/>
            <person name="Grigoriev I.V."/>
            <person name="Mortensen U.H."/>
            <person name="De Vries R.P."/>
            <person name="Baker S.E."/>
            <person name="Andersen M.R."/>
        </authorList>
    </citation>
    <scope>NUCLEOTIDE SEQUENCE [LARGE SCALE GENOMIC DNA]</scope>
    <source>
        <strain evidence="8 9">CBS 209.92</strain>
    </source>
</reference>
<name>A0ABR4FL64_9EURO</name>
<feature type="transmembrane region" description="Helical" evidence="6">
    <location>
        <begin position="54"/>
        <end position="75"/>
    </location>
</feature>
<protein>
    <recommendedName>
        <fullName evidence="7">Rhodopsin domain-containing protein</fullName>
    </recommendedName>
</protein>
<evidence type="ECO:0000256" key="6">
    <source>
        <dbReference type="SAM" id="Phobius"/>
    </source>
</evidence>
<feature type="transmembrane region" description="Helical" evidence="6">
    <location>
        <begin position="133"/>
        <end position="156"/>
    </location>
</feature>
<dbReference type="PANTHER" id="PTHR33048:SF124">
    <property type="entry name" value="INTEGRAL MEMBRANE PROTEIN"/>
    <property type="match status" value="1"/>
</dbReference>
<feature type="transmembrane region" description="Helical" evidence="6">
    <location>
        <begin position="246"/>
        <end position="271"/>
    </location>
</feature>
<keyword evidence="9" id="KW-1185">Reference proteome</keyword>
<keyword evidence="2 6" id="KW-0812">Transmembrane</keyword>
<evidence type="ECO:0000256" key="2">
    <source>
        <dbReference type="ARBA" id="ARBA00022692"/>
    </source>
</evidence>
<evidence type="ECO:0000256" key="4">
    <source>
        <dbReference type="ARBA" id="ARBA00023136"/>
    </source>
</evidence>
<keyword evidence="4 6" id="KW-0472">Membrane</keyword>
<sequence>MSTSPAELTPETTERHLHRATQVVLIMGLALALLCLAVRLQMKFHLIGTLNQEDICLAIACIFCVATQVIILYALDNAGLGVHIRHLTQDTVSQYQKLLLAASCLFVTGVGLARLSHLIFFHRLMAAKHWLRYFLLLMMAFIISGSFALICCFVFACRPVSKAWDVAISGRCMDRPAIFLAVAVSNIVSDLCLIALPVPLISGLHLSLSQKVRFAILFSLVCVTFVASAIRLRLTIPLLGSEDLTYAMAPVALLVGVESNLIIIAASLPAMRQLCHLVSSRLSLAEGLSTEPNARRWSAGL</sequence>
<dbReference type="Proteomes" id="UP001610563">
    <property type="component" value="Unassembled WGS sequence"/>
</dbReference>
<feature type="transmembrane region" description="Helical" evidence="6">
    <location>
        <begin position="214"/>
        <end position="234"/>
    </location>
</feature>
<feature type="domain" description="Rhodopsin" evidence="7">
    <location>
        <begin position="39"/>
        <end position="275"/>
    </location>
</feature>
<comment type="subcellular location">
    <subcellularLocation>
        <location evidence="1">Membrane</location>
        <topology evidence="1">Multi-pass membrane protein</topology>
    </subcellularLocation>
</comment>
<dbReference type="PANTHER" id="PTHR33048">
    <property type="entry name" value="PTH11-LIKE INTEGRAL MEMBRANE PROTEIN (AFU_ORTHOLOGUE AFUA_5G11245)"/>
    <property type="match status" value="1"/>
</dbReference>
<evidence type="ECO:0000313" key="8">
    <source>
        <dbReference type="EMBL" id="KAL2783992.1"/>
    </source>
</evidence>
<keyword evidence="3 6" id="KW-1133">Transmembrane helix</keyword>
<gene>
    <name evidence="8" type="ORF">BJX66DRAFT_330289</name>
</gene>
<accession>A0ABR4FL64</accession>